<dbReference type="Proteomes" id="UP000439903">
    <property type="component" value="Unassembled WGS sequence"/>
</dbReference>
<keyword evidence="4" id="KW-1185">Reference proteome</keyword>
<feature type="compositionally biased region" description="Low complexity" evidence="1">
    <location>
        <begin position="96"/>
        <end position="113"/>
    </location>
</feature>
<feature type="region of interest" description="Disordered" evidence="1">
    <location>
        <begin position="1"/>
        <end position="37"/>
    </location>
</feature>
<sequence>MTNKQKPRNNSTSRSDSTTSESSTETIGVVDNQGNEDLTRNIEPGAKLYIDSTIQAATVSLMQQMQQLLNQQAEAQRQWNTQLLESINQKFSHIAQPNTNNNNQPEVNPNNIQLGNNIQQSLNSGDSNGAAQGNYPPTPSNKQKVSSIRVYI</sequence>
<dbReference type="EMBL" id="WTPW01004378">
    <property type="protein sequence ID" value="KAF0332929.1"/>
    <property type="molecule type" value="Genomic_DNA"/>
</dbReference>
<evidence type="ECO:0000256" key="1">
    <source>
        <dbReference type="SAM" id="MobiDB-lite"/>
    </source>
</evidence>
<reference evidence="3 4" key="1">
    <citation type="journal article" date="2019" name="Environ. Microbiol.">
        <title>At the nexus of three kingdoms: the genome of the mycorrhizal fungus Gigaspora margarita provides insights into plant, endobacterial and fungal interactions.</title>
        <authorList>
            <person name="Venice F."/>
            <person name="Ghignone S."/>
            <person name="Salvioli di Fossalunga A."/>
            <person name="Amselem J."/>
            <person name="Novero M."/>
            <person name="Xianan X."/>
            <person name="Sedzielewska Toro K."/>
            <person name="Morin E."/>
            <person name="Lipzen A."/>
            <person name="Grigoriev I.V."/>
            <person name="Henrissat B."/>
            <person name="Martin F.M."/>
            <person name="Bonfante P."/>
        </authorList>
    </citation>
    <scope>NUCLEOTIDE SEQUENCE [LARGE SCALE GENOMIC DNA]</scope>
    <source>
        <strain evidence="3 4">BEG34</strain>
    </source>
</reference>
<feature type="region of interest" description="Disordered" evidence="1">
    <location>
        <begin position="94"/>
        <end position="147"/>
    </location>
</feature>
<protein>
    <submittedName>
        <fullName evidence="3">Uncharacterized protein</fullName>
    </submittedName>
</protein>
<accession>A0A8H3XJL0</accession>
<evidence type="ECO:0000313" key="4">
    <source>
        <dbReference type="Proteomes" id="UP000439903"/>
    </source>
</evidence>
<organism evidence="3 4">
    <name type="scientific">Gigaspora margarita</name>
    <dbReference type="NCBI Taxonomy" id="4874"/>
    <lineage>
        <taxon>Eukaryota</taxon>
        <taxon>Fungi</taxon>
        <taxon>Fungi incertae sedis</taxon>
        <taxon>Mucoromycota</taxon>
        <taxon>Glomeromycotina</taxon>
        <taxon>Glomeromycetes</taxon>
        <taxon>Diversisporales</taxon>
        <taxon>Gigasporaceae</taxon>
        <taxon>Gigaspora</taxon>
    </lineage>
</organism>
<name>A0A8H3XJL0_GIGMA</name>
<feature type="compositionally biased region" description="Low complexity" evidence="1">
    <location>
        <begin position="8"/>
        <end position="26"/>
    </location>
</feature>
<proteinExistence type="predicted"/>
<evidence type="ECO:0000313" key="3">
    <source>
        <dbReference type="EMBL" id="KAF0471134.1"/>
    </source>
</evidence>
<feature type="compositionally biased region" description="Polar residues" evidence="1">
    <location>
        <begin position="114"/>
        <end position="131"/>
    </location>
</feature>
<dbReference type="AlphaFoldDB" id="A0A8H3XJL0"/>
<gene>
    <name evidence="2" type="ORF">F8M41_018281</name>
    <name evidence="3" type="ORF">F8M41_025255</name>
</gene>
<dbReference type="EMBL" id="WTPW01000894">
    <property type="protein sequence ID" value="KAF0471134.1"/>
    <property type="molecule type" value="Genomic_DNA"/>
</dbReference>
<comment type="caution">
    <text evidence="3">The sequence shown here is derived from an EMBL/GenBank/DDBJ whole genome shotgun (WGS) entry which is preliminary data.</text>
</comment>
<evidence type="ECO:0000313" key="2">
    <source>
        <dbReference type="EMBL" id="KAF0332929.1"/>
    </source>
</evidence>